<protein>
    <submittedName>
        <fullName evidence="1">Uncharacterized protein</fullName>
    </submittedName>
</protein>
<reference evidence="1" key="1">
    <citation type="journal article" date="2023" name="Mol. Phylogenet. Evol.">
        <title>Genome-scale phylogeny and comparative genomics of the fungal order Sordariales.</title>
        <authorList>
            <person name="Hensen N."/>
            <person name="Bonometti L."/>
            <person name="Westerberg I."/>
            <person name="Brannstrom I.O."/>
            <person name="Guillou S."/>
            <person name="Cros-Aarteil S."/>
            <person name="Calhoun S."/>
            <person name="Haridas S."/>
            <person name="Kuo A."/>
            <person name="Mondo S."/>
            <person name="Pangilinan J."/>
            <person name="Riley R."/>
            <person name="LaButti K."/>
            <person name="Andreopoulos B."/>
            <person name="Lipzen A."/>
            <person name="Chen C."/>
            <person name="Yan M."/>
            <person name="Daum C."/>
            <person name="Ng V."/>
            <person name="Clum A."/>
            <person name="Steindorff A."/>
            <person name="Ohm R.A."/>
            <person name="Martin F."/>
            <person name="Silar P."/>
            <person name="Natvig D.O."/>
            <person name="Lalanne C."/>
            <person name="Gautier V."/>
            <person name="Ament-Velasquez S.L."/>
            <person name="Kruys A."/>
            <person name="Hutchinson M.I."/>
            <person name="Powell A.J."/>
            <person name="Barry K."/>
            <person name="Miller A.N."/>
            <person name="Grigoriev I.V."/>
            <person name="Debuchy R."/>
            <person name="Gladieux P."/>
            <person name="Hiltunen Thoren M."/>
            <person name="Johannesson H."/>
        </authorList>
    </citation>
    <scope>NUCLEOTIDE SEQUENCE</scope>
    <source>
        <strain evidence="1">CBS 232.78</strain>
    </source>
</reference>
<dbReference type="Proteomes" id="UP001285441">
    <property type="component" value="Unassembled WGS sequence"/>
</dbReference>
<comment type="caution">
    <text evidence="1">The sequence shown here is derived from an EMBL/GenBank/DDBJ whole genome shotgun (WGS) entry which is preliminary data.</text>
</comment>
<dbReference type="EMBL" id="JAULSW010000010">
    <property type="protein sequence ID" value="KAK3368367.1"/>
    <property type="molecule type" value="Genomic_DNA"/>
</dbReference>
<keyword evidence="2" id="KW-1185">Reference proteome</keyword>
<gene>
    <name evidence="1" type="ORF">B0H63DRAFT_75475</name>
</gene>
<sequence length="144" mass="15857">MGLQGFCMDNMDNQLQVVLDNSFRIAAHSSCRNILPCCEQWGGGCLDRVKDSLNDCLNGHPDGEGFEQGIGLVCPVESVDPQLPSRVLCLDCTNKLDLRLLDAAGLRARYVALSYCWGQCNTVKTTQETRGSGKISRLTLYLKQ</sequence>
<accession>A0AAE0N2J7</accession>
<proteinExistence type="predicted"/>
<reference evidence="1" key="2">
    <citation type="submission" date="2023-06" db="EMBL/GenBank/DDBJ databases">
        <authorList>
            <consortium name="Lawrence Berkeley National Laboratory"/>
            <person name="Haridas S."/>
            <person name="Hensen N."/>
            <person name="Bonometti L."/>
            <person name="Westerberg I."/>
            <person name="Brannstrom I.O."/>
            <person name="Guillou S."/>
            <person name="Cros-Aarteil S."/>
            <person name="Calhoun S."/>
            <person name="Kuo A."/>
            <person name="Mondo S."/>
            <person name="Pangilinan J."/>
            <person name="Riley R."/>
            <person name="LaButti K."/>
            <person name="Andreopoulos B."/>
            <person name="Lipzen A."/>
            <person name="Chen C."/>
            <person name="Yanf M."/>
            <person name="Daum C."/>
            <person name="Ng V."/>
            <person name="Clum A."/>
            <person name="Steindorff A."/>
            <person name="Ohm R."/>
            <person name="Martin F."/>
            <person name="Silar P."/>
            <person name="Natvig D."/>
            <person name="Lalanne C."/>
            <person name="Gautier V."/>
            <person name="Ament-velasquez S.L."/>
            <person name="Kruys A."/>
            <person name="Hutchinson M.I."/>
            <person name="Powell A.J."/>
            <person name="Barry K."/>
            <person name="Miller A.N."/>
            <person name="Grigoriev I.V."/>
            <person name="Debuchy R."/>
            <person name="Gladieux P."/>
            <person name="Thoren M.H."/>
            <person name="Johannesson H."/>
        </authorList>
    </citation>
    <scope>NUCLEOTIDE SEQUENCE</scope>
    <source>
        <strain evidence="1">CBS 232.78</strain>
    </source>
</reference>
<dbReference type="AlphaFoldDB" id="A0AAE0N2J7"/>
<name>A0AAE0N2J7_9PEZI</name>
<evidence type="ECO:0000313" key="1">
    <source>
        <dbReference type="EMBL" id="KAK3368367.1"/>
    </source>
</evidence>
<evidence type="ECO:0000313" key="2">
    <source>
        <dbReference type="Proteomes" id="UP001285441"/>
    </source>
</evidence>
<organism evidence="1 2">
    <name type="scientific">Podospora didyma</name>
    <dbReference type="NCBI Taxonomy" id="330526"/>
    <lineage>
        <taxon>Eukaryota</taxon>
        <taxon>Fungi</taxon>
        <taxon>Dikarya</taxon>
        <taxon>Ascomycota</taxon>
        <taxon>Pezizomycotina</taxon>
        <taxon>Sordariomycetes</taxon>
        <taxon>Sordariomycetidae</taxon>
        <taxon>Sordariales</taxon>
        <taxon>Podosporaceae</taxon>
        <taxon>Podospora</taxon>
    </lineage>
</organism>